<protein>
    <submittedName>
        <fullName evidence="3">Uncharacterized protein LOC103514091</fullName>
    </submittedName>
</protein>
<feature type="compositionally biased region" description="Basic and acidic residues" evidence="1">
    <location>
        <begin position="1071"/>
        <end position="1086"/>
    </location>
</feature>
<feature type="region of interest" description="Disordered" evidence="1">
    <location>
        <begin position="1196"/>
        <end position="1338"/>
    </location>
</feature>
<feature type="compositionally biased region" description="Basic and acidic residues" evidence="1">
    <location>
        <begin position="1157"/>
        <end position="1176"/>
    </location>
</feature>
<feature type="region of interest" description="Disordered" evidence="1">
    <location>
        <begin position="732"/>
        <end position="756"/>
    </location>
</feature>
<dbReference type="RefSeq" id="XP_026682935.1">
    <property type="nucleotide sequence ID" value="XM_026827134.1"/>
</dbReference>
<dbReference type="GeneID" id="103514091"/>
<feature type="region of interest" description="Disordered" evidence="1">
    <location>
        <begin position="849"/>
        <end position="879"/>
    </location>
</feature>
<evidence type="ECO:0000313" key="3">
    <source>
        <dbReference type="RefSeq" id="XP_026682935.1"/>
    </source>
</evidence>
<feature type="compositionally biased region" description="Polar residues" evidence="1">
    <location>
        <begin position="1209"/>
        <end position="1219"/>
    </location>
</feature>
<feature type="region of interest" description="Disordered" evidence="1">
    <location>
        <begin position="483"/>
        <end position="507"/>
    </location>
</feature>
<sequence length="1338" mass="151458">MYLLVVVTNEKWPRETAPSYPTPPRNNTPRNEKSSVQSRLGPKREEFKSPRLANGVTDGPPPDPRSFLADDERDFDEGPGPFSNEKQHNDFRGRRNDRNRGGGLSRRLDMGERQWRDDRKNIDDERIQRSKAADGRNWKREWDQDKYDEPQTHVELTPPVQVDRTPTQTETRRRGTSGARGNLTIARGLNIRRTIVNDIAQKEPTPPKMSEVDEILERITEVHLESPKSSNVTYVEETRARSYPQPSVDTSFPPQPEYQDVSNYPAPSAAMSQQPPRASIAHQPVTAAIPQQSPVAVIPQQMSAPPLSHQNQYTVIHKDRHDPYQQHADVNVYPTINDYLDNQRAGVGIYSDQVHPSVNNANPYMNQQTPDSNTYVSQQIPESSPYLQHSHIEMTNSSKPYKNQQSYNQETGAVQYVNQAARNQHAEAMQYTNPSGQNQVIYSNQSVRNQTAEAMHHTNQQAQYPVTNSNLFGNEYTQSQGANVNPYGNEQAPTDADSTFTTSHHSRNQNKVTNLSDSYLHQHSHNQVPDSNTYRNQHIRRQTMMDQQTVAGNYNFPSENKAAQHVYNNAQVLTENPSSQQPMYQQVTSHNYHRQPAAVEKRRAITSVPVEPNTSYTEHASHPRETHSYTPETIGQYSTENNIPALPDLSVPPPSLTIPPKTIAAQTPAIPHFTNKDIEHFNAQQEALMKEVAPTMQHYATQDCEIYAAPTYVTSQTNSPFVSSQTQSPYVTSQTQSPYVTSQTQSPYVTSQTQSPYVASQTQSPYVTSQIQNNSVTYHDNSNLTYVQTVPYTSAPSVNQYESQQDGMYYVGSQAVYEAQANVQYNSAKDAGVNMVSTQQYYEANNENQHKPASNQNHMFYSSEPSQPQSNAPMMSGSVQNRLQRIRQEKFNAEQSHTHNQGPSANTFGETAQVTHTEIAPVAKKPGKSKNFSFLKAAIQENQESLKEYLLENQEVETSKSIEVIQLPSSFHENNPADIENGQTVTYVHKDIPVPENLQSVTYVHKDIPVPENLQSVTYVHYPIADSHSKYGSKHDGHHQSNIQRTRNFKPRTNFEANKSTTNNKFNTNFKEYDNLDYDRKPDRFSGRPRQSHNANTPPRFLNRVANRSHEDSPKAFKTIESTRGKDGHAESYLQDKLKKAKENVGAKKETKKHSLSPKEKREVKKAEKKSEPAKAEKFDWFAECENNPELIEREAKANGLSVAHTEDNTSSNATLSDVSNDHTNTDENTENQVTFEKLETSQDKVDGTSSSLEQANKTTKCEEDGNSSETKEEMTKVEVKEVEGQENKVENKEAVTVADEEVGEEDDEEWEDLSDEEDKKKNKKKYGGRYGGYYGRY</sequence>
<feature type="compositionally biased region" description="Basic and acidic residues" evidence="1">
    <location>
        <begin position="1121"/>
        <end position="1149"/>
    </location>
</feature>
<dbReference type="STRING" id="121845.A0A3Q0J891"/>
<feature type="region of interest" description="Disordered" evidence="1">
    <location>
        <begin position="7"/>
        <end position="112"/>
    </location>
</feature>
<organism evidence="2 3">
    <name type="scientific">Diaphorina citri</name>
    <name type="common">Asian citrus psyllid</name>
    <dbReference type="NCBI Taxonomy" id="121845"/>
    <lineage>
        <taxon>Eukaryota</taxon>
        <taxon>Metazoa</taxon>
        <taxon>Ecdysozoa</taxon>
        <taxon>Arthropoda</taxon>
        <taxon>Hexapoda</taxon>
        <taxon>Insecta</taxon>
        <taxon>Pterygota</taxon>
        <taxon>Neoptera</taxon>
        <taxon>Paraneoptera</taxon>
        <taxon>Hemiptera</taxon>
        <taxon>Sternorrhyncha</taxon>
        <taxon>Psylloidea</taxon>
        <taxon>Psyllidae</taxon>
        <taxon>Diaphorininae</taxon>
        <taxon>Diaphorina</taxon>
    </lineage>
</organism>
<feature type="compositionally biased region" description="Basic and acidic residues" evidence="1">
    <location>
        <begin position="1237"/>
        <end position="1247"/>
    </location>
</feature>
<dbReference type="KEGG" id="dci:103514091"/>
<dbReference type="Proteomes" id="UP000079169">
    <property type="component" value="Unplaced"/>
</dbReference>
<dbReference type="PaxDb" id="121845-A0A3Q0J891"/>
<proteinExistence type="predicted"/>
<name>A0A3Q0J891_DIACI</name>
<accession>A0A3Q0J891</accession>
<feature type="compositionally biased region" description="Basic and acidic residues" evidence="1">
    <location>
        <begin position="1260"/>
        <end position="1294"/>
    </location>
</feature>
<keyword evidence="2" id="KW-1185">Reference proteome</keyword>
<feature type="region of interest" description="Disordered" evidence="1">
    <location>
        <begin position="1054"/>
        <end position="1176"/>
    </location>
</feature>
<evidence type="ECO:0000313" key="2">
    <source>
        <dbReference type="Proteomes" id="UP000079169"/>
    </source>
</evidence>
<feature type="compositionally biased region" description="Gly residues" evidence="1">
    <location>
        <begin position="1329"/>
        <end position="1338"/>
    </location>
</feature>
<feature type="compositionally biased region" description="Low complexity" evidence="1">
    <location>
        <begin position="1058"/>
        <end position="1070"/>
    </location>
</feature>
<feature type="compositionally biased region" description="Polar residues" evidence="1">
    <location>
        <begin position="1248"/>
        <end position="1259"/>
    </location>
</feature>
<evidence type="ECO:0000256" key="1">
    <source>
        <dbReference type="SAM" id="MobiDB-lite"/>
    </source>
</evidence>
<reference evidence="3" key="1">
    <citation type="submission" date="2025-08" db="UniProtKB">
        <authorList>
            <consortium name="RefSeq"/>
        </authorList>
    </citation>
    <scope>IDENTIFICATION</scope>
</reference>
<feature type="compositionally biased region" description="Acidic residues" evidence="1">
    <location>
        <begin position="1299"/>
        <end position="1317"/>
    </location>
</feature>
<feature type="compositionally biased region" description="Basic and acidic residues" evidence="1">
    <location>
        <begin position="85"/>
        <end position="112"/>
    </location>
</feature>
<gene>
    <name evidence="3" type="primary">LOC103514091</name>
</gene>